<evidence type="ECO:0000259" key="5">
    <source>
        <dbReference type="Pfam" id="PF21530"/>
    </source>
</evidence>
<reference evidence="6" key="1">
    <citation type="journal article" date="2018" name="Nat. Genet.">
        <title>Extensive intraspecific gene order and gene structural variations between Mo17 and other maize genomes.</title>
        <authorList>
            <person name="Sun S."/>
            <person name="Zhou Y."/>
            <person name="Chen J."/>
            <person name="Shi J."/>
            <person name="Zhao H."/>
            <person name="Zhao H."/>
            <person name="Song W."/>
            <person name="Zhang M."/>
            <person name="Cui Y."/>
            <person name="Dong X."/>
            <person name="Liu H."/>
            <person name="Ma X."/>
            <person name="Jiao Y."/>
            <person name="Wang B."/>
            <person name="Wei X."/>
            <person name="Stein J.C."/>
            <person name="Glaubitz J.C."/>
            <person name="Lu F."/>
            <person name="Yu G."/>
            <person name="Liang C."/>
            <person name="Fengler K."/>
            <person name="Li B."/>
            <person name="Rafalski A."/>
            <person name="Schnable P.S."/>
            <person name="Ware D.H."/>
            <person name="Buckler E.S."/>
            <person name="Lai J."/>
        </authorList>
    </citation>
    <scope>NUCLEOTIDE SEQUENCE [LARGE SCALE GENOMIC DNA]</scope>
    <source>
        <tissue evidence="6">Seedling</tissue>
    </source>
</reference>
<evidence type="ECO:0000256" key="1">
    <source>
        <dbReference type="RuleBase" id="RU363044"/>
    </source>
</evidence>
<evidence type="ECO:0000259" key="3">
    <source>
        <dbReference type="Pfam" id="PF05970"/>
    </source>
</evidence>
<organism evidence="6">
    <name type="scientific">Zea mays</name>
    <name type="common">Maize</name>
    <dbReference type="NCBI Taxonomy" id="4577"/>
    <lineage>
        <taxon>Eukaryota</taxon>
        <taxon>Viridiplantae</taxon>
        <taxon>Streptophyta</taxon>
        <taxon>Embryophyta</taxon>
        <taxon>Tracheophyta</taxon>
        <taxon>Spermatophyta</taxon>
        <taxon>Magnoliopsida</taxon>
        <taxon>Liliopsida</taxon>
        <taxon>Poales</taxon>
        <taxon>Poaceae</taxon>
        <taxon>PACMAD clade</taxon>
        <taxon>Panicoideae</taxon>
        <taxon>Andropogonodae</taxon>
        <taxon>Andropogoneae</taxon>
        <taxon>Tripsacinae</taxon>
        <taxon>Zea</taxon>
    </lineage>
</organism>
<dbReference type="GO" id="GO:0006310">
    <property type="term" value="P:DNA recombination"/>
    <property type="evidence" value="ECO:0007669"/>
    <property type="project" value="UniProtKB-KW"/>
</dbReference>
<evidence type="ECO:0000259" key="4">
    <source>
        <dbReference type="Pfam" id="PF14214"/>
    </source>
</evidence>
<feature type="region of interest" description="Disordered" evidence="2">
    <location>
        <begin position="203"/>
        <end position="224"/>
    </location>
</feature>
<dbReference type="GO" id="GO:0000723">
    <property type="term" value="P:telomere maintenance"/>
    <property type="evidence" value="ECO:0007669"/>
    <property type="project" value="InterPro"/>
</dbReference>
<dbReference type="InterPro" id="IPR010285">
    <property type="entry name" value="DNA_helicase_pif1-like_DEAD"/>
</dbReference>
<keyword evidence="1" id="KW-0234">DNA repair</keyword>
<feature type="domain" description="DNA helicase Pif1-like DEAD-box helicase" evidence="3">
    <location>
        <begin position="1196"/>
        <end position="1398"/>
    </location>
</feature>
<dbReference type="SUPFAM" id="SSF52540">
    <property type="entry name" value="P-loop containing nucleoside triphosphate hydrolases"/>
    <property type="match status" value="2"/>
</dbReference>
<dbReference type="GO" id="GO:0006281">
    <property type="term" value="P:DNA repair"/>
    <property type="evidence" value="ECO:0007669"/>
    <property type="project" value="UniProtKB-KW"/>
</dbReference>
<keyword evidence="1" id="KW-0233">DNA recombination</keyword>
<dbReference type="PANTHER" id="PTHR10492">
    <property type="match status" value="1"/>
</dbReference>
<dbReference type="Proteomes" id="UP000251960">
    <property type="component" value="Chromosome 7"/>
</dbReference>
<dbReference type="Pfam" id="PF21530">
    <property type="entry name" value="Pif1_2B_dom"/>
    <property type="match status" value="1"/>
</dbReference>
<keyword evidence="1 6" id="KW-0347">Helicase</keyword>
<dbReference type="Gene3D" id="3.40.50.300">
    <property type="entry name" value="P-loop containing nucleotide triphosphate hydrolases"/>
    <property type="match status" value="1"/>
</dbReference>
<proteinExistence type="inferred from homology"/>
<comment type="caution">
    <text evidence="6">The sequence shown here is derived from an EMBL/GenBank/DDBJ whole genome shotgun (WGS) entry which is preliminary data.</text>
</comment>
<dbReference type="GO" id="GO:0043139">
    <property type="term" value="F:5'-3' DNA helicase activity"/>
    <property type="evidence" value="ECO:0007669"/>
    <property type="project" value="UniProtKB-EC"/>
</dbReference>
<sequence length="1576" mass="180248">MAPFPKHIFLNLTDIAELPNRTLVDIMAIVVHLDTIHRTMWGPFKKIVIMDARVPRVFGSYCNTLQSVPSQHPLFWTYIVADENGSKSLGPNVDAKERKRQRERERYVVMTIEQKNEKSRKRHELTCILLYMGETVNFEISGDVHLGSVSLSDGCSTIDLVVPNNNTSLTDNFIERERQRHRERRAKMSVDQRNELNKKRCEARQQNKGQHMMSTVSGDGDEKVNVNQDDDSDWLHRNETFKADDVFTTRDLLTPDTIELDGSAVTPCDWVIPEIASNPFLPASTQTEDVDSLHMSTGPLRRKQHVPRGERQAILARRNRQFEASISRNMATMTEDTISDAGEGDDWTQPHMTAKINNNVQCRNQCHGAIVATNESASMTEQGSGVDHTQSKPRVIYNVDDDDGVVFEDDADENEGYLFARQYEDTDEDIEIDGSKDESIATDVPDPYDKVYNNIPEETHMLKTVPNYGYCTAKKFEYETPGFCCCGGKVELAPLETPPQQKRLWDSADSDARHFRDNISMTTNVRDSGIYMFRAQGMMYHNIKSFGREGGAEHKHLELYFYDDDPTLEHRYRNCREEHQQKDKETLNQKTYNTPLTSEVAAVWIEGSEGRGQFGKSVMLHGKDSSSHCIRSYHGCYDALSYPLFFPRGELGWHANIPKVGVSIDKVDAYRATHRASNANDEDAESPSHLCVSVRDYYCYKFQIHPGVFNPILHGKRLFQQFTDRLRADLYQGLVDSMLDGDIRAEKVSKRTVLSTSFIGGPRDMRRRYMDVMALVRKFGKPDIFRTMTCNPNWDDIRRELLPGQTPQDRPGLVVRVFHAKLQELKHRLTKQDILGKVRVYFCVVEFQKRGLLHVHFLLIMQRKYKLTCPEQYGLLILAEIPSNKYPELQKMVIKHMMHGPCGSLNPNYPCTKGRKSCKNHYPRPFSDTALQGKDSYPIYRRRDDDRKEKVRGCELDNRWVVPYNPYLLRLFNCHINVEACGSIKAVKYLFKYIYKGHDRVSIVMRDASKADDDVDEIKQYRDARWVTTPEALWRIYDFELSQISSPVMQLLLHLPNMHMVAFHERQMVERVLNRPGVDRSMLIAYFEANRLHEEARGILYRDFPEWYTWQSGKGKKHKDSMSKDYQHRSQNKTHVEQMVLIDIRNMLQSMGKDIKTFPLPPIIGAYDDAIGTAREVYEEESIQSTAGDVALKDSLNEEQRAAYDKIMSAIDTDQGGLFFVDGPSGTGKTYLYRVLLATLCNQGKIAVAIATSGVVASIMPGGRTAHSRFKIPLTINDGAICSFTKQSGTAELQQKASLNIWDEASMTKRQVVEALDNSMRDIMGRPALPFGGKTIVFGGDFRHVLPIVRKGSRAQVVTSLLWMSYLWESMSHLKLVSNMRIKNDPWFAEFLLCVGGGTEDTNSDGDIRLPDEVCVPYSGKDNDLDNLIDFTFPNLNENMSDSTYITSRAILSTRNDWVDMINVKIIDRFQGEHMVYHSFDSTMDDPHNYYPPEFLNTLTPNGLPPHVLKLKIGCPVILLWNIDPANGLCNGTRLVVRGFQRNSIDTEIVLGQHIGKRIFLPRIPLCPSDEEMFPF</sequence>
<comment type="catalytic activity">
    <reaction evidence="1">
        <text>ATP + H2O = ADP + phosphate + H(+)</text>
        <dbReference type="Rhea" id="RHEA:13065"/>
        <dbReference type="ChEBI" id="CHEBI:15377"/>
        <dbReference type="ChEBI" id="CHEBI:15378"/>
        <dbReference type="ChEBI" id="CHEBI:30616"/>
        <dbReference type="ChEBI" id="CHEBI:43474"/>
        <dbReference type="ChEBI" id="CHEBI:456216"/>
        <dbReference type="EC" id="5.6.2.3"/>
    </reaction>
</comment>
<dbReference type="GO" id="GO:0016887">
    <property type="term" value="F:ATP hydrolysis activity"/>
    <property type="evidence" value="ECO:0007669"/>
    <property type="project" value="RHEA"/>
</dbReference>
<evidence type="ECO:0000256" key="2">
    <source>
        <dbReference type="SAM" id="MobiDB-lite"/>
    </source>
</evidence>
<gene>
    <name evidence="6" type="primary">pif1_8</name>
    <name evidence="6" type="ORF">Zm00014a_030964</name>
</gene>
<keyword evidence="1" id="KW-0378">Hydrolase</keyword>
<feature type="compositionally biased region" description="Polar residues" evidence="2">
    <location>
        <begin position="206"/>
        <end position="217"/>
    </location>
</feature>
<keyword evidence="1" id="KW-0227">DNA damage</keyword>
<dbReference type="EC" id="5.6.2.3" evidence="1"/>
<dbReference type="InterPro" id="IPR025476">
    <property type="entry name" value="Helitron_helicase-like"/>
</dbReference>
<dbReference type="GO" id="GO:0005524">
    <property type="term" value="F:ATP binding"/>
    <property type="evidence" value="ECO:0007669"/>
    <property type="project" value="UniProtKB-KW"/>
</dbReference>
<name>A0A3L6E0C6_MAIZE</name>
<protein>
    <recommendedName>
        <fullName evidence="1">ATP-dependent DNA helicase</fullName>
        <ecNumber evidence="1">5.6.2.3</ecNumber>
    </recommendedName>
</protein>
<dbReference type="InterPro" id="IPR027417">
    <property type="entry name" value="P-loop_NTPase"/>
</dbReference>
<comment type="similarity">
    <text evidence="1">Belongs to the helicase family.</text>
</comment>
<feature type="domain" description="DNA helicase Pif1-like 2B" evidence="5">
    <location>
        <begin position="1494"/>
        <end position="1540"/>
    </location>
</feature>
<dbReference type="InterPro" id="IPR049163">
    <property type="entry name" value="Pif1-like_2B_dom"/>
</dbReference>
<keyword evidence="1" id="KW-0067">ATP-binding</keyword>
<evidence type="ECO:0000313" key="6">
    <source>
        <dbReference type="EMBL" id="PWZ13657.1"/>
    </source>
</evidence>
<keyword evidence="1" id="KW-0547">Nucleotide-binding</keyword>
<comment type="cofactor">
    <cofactor evidence="1">
        <name>Mg(2+)</name>
        <dbReference type="ChEBI" id="CHEBI:18420"/>
    </cofactor>
</comment>
<dbReference type="Pfam" id="PF14214">
    <property type="entry name" value="Helitron_like_N"/>
    <property type="match status" value="1"/>
</dbReference>
<dbReference type="PANTHER" id="PTHR10492:SF92">
    <property type="entry name" value="ATP-DEPENDENT DNA HELICASE"/>
    <property type="match status" value="1"/>
</dbReference>
<dbReference type="EMBL" id="NCVQ01000008">
    <property type="protein sequence ID" value="PWZ13657.1"/>
    <property type="molecule type" value="Genomic_DNA"/>
</dbReference>
<feature type="domain" description="Helitron helicase-like" evidence="4">
    <location>
        <begin position="721"/>
        <end position="859"/>
    </location>
</feature>
<dbReference type="ExpressionAtlas" id="A0A3L6E0C6">
    <property type="expression patterns" value="baseline"/>
</dbReference>
<dbReference type="Pfam" id="PF05970">
    <property type="entry name" value="PIF1"/>
    <property type="match status" value="1"/>
</dbReference>
<accession>A0A3L6E0C6</accession>